<gene>
    <name evidence="3" type="ORF">RUM44_013207</name>
</gene>
<evidence type="ECO:0000256" key="1">
    <source>
        <dbReference type="SAM" id="Coils"/>
    </source>
</evidence>
<feature type="region of interest" description="Disordered" evidence="2">
    <location>
        <begin position="1"/>
        <end position="20"/>
    </location>
</feature>
<name>A0ABR1BHU9_POLSC</name>
<feature type="region of interest" description="Disordered" evidence="2">
    <location>
        <begin position="688"/>
        <end position="727"/>
    </location>
</feature>
<sequence>MSAEPDSSNPRDHHHQGGIETTANKIISDLCISISNAKISDDASKSQDENYFTKNFDECMKRIQMLEKAHEMVEKEESEVSLLTHEQNSEKLQGDCLGRVACPDEVDKSDFATYQTLSQELEPIERQEIKFHFEKQSKESEKERESENEENNCTTQRESLDLKDEKIEKVIDENQEIISKWYSNLKQQFEKYDKNEQAKTKEVSCRIMGATLKDPNEVSKVQGDERGTRHYFSNLIKSNKSLVDEELPDPDLVRKIRAKFQENLNSTVGKQLNGQFSGSLQNINSGKVMQNIWRPLSAQCNRDDIIQGTYSKTKMGECAAEFLKDSGEANQMAHIRHLRKQEKLLKTTKDSRISHLYSNRWTDSGSVSSGVGSDFSSYEADLESDGKEILDPEHEDTITWDDYLVDDVNDKHYVQNEILEKIRSFGTSVTYYGGEMITCSVGSLLSPTAQAIMEEINEKYGYQTNVSNSFAEFYRKYAKVNEPSMRKKVGRTRSFGQNSSFQKPNVLNNREIESYKYDLEMEIGIRKPKGLTQNNIKSNSDKSNGTERCKRKHSSVSHRKPIPESNLNTAIDTIEEDYTSESQTIEIVDEGEEKSRNTKVHQSLETNEGLDAESLGKRNPLERSQSTPHEILDGTLHDKDMNQPVRLISREHLFGFDKCLINGKRIPDIQFEEYEVCDGPVGKFQISEEEEASSCRNSEFSTLPSSEHEESNNPRISGNNEVNNNVNTDESITISGVNETKSVDTTEIPTANSDGWYSEYSTKKNAQNASFQNEKENSKTNKFKIKNIKWPLETRGVVDLERDSKTQSPLVKSVNEKPIYKRKIRLF</sequence>
<feature type="compositionally biased region" description="Polar residues" evidence="2">
    <location>
        <begin position="531"/>
        <end position="543"/>
    </location>
</feature>
<feature type="region of interest" description="Disordered" evidence="2">
    <location>
        <begin position="587"/>
        <end position="637"/>
    </location>
</feature>
<comment type="caution">
    <text evidence="3">The sequence shown here is derived from an EMBL/GenBank/DDBJ whole genome shotgun (WGS) entry which is preliminary data.</text>
</comment>
<dbReference type="Proteomes" id="UP001359485">
    <property type="component" value="Unassembled WGS sequence"/>
</dbReference>
<evidence type="ECO:0000256" key="2">
    <source>
        <dbReference type="SAM" id="MobiDB-lite"/>
    </source>
</evidence>
<evidence type="ECO:0000313" key="4">
    <source>
        <dbReference type="Proteomes" id="UP001359485"/>
    </source>
</evidence>
<feature type="region of interest" description="Disordered" evidence="2">
    <location>
        <begin position="530"/>
        <end position="569"/>
    </location>
</feature>
<dbReference type="EMBL" id="JAWJWF010000001">
    <property type="protein sequence ID" value="KAK6641495.1"/>
    <property type="molecule type" value="Genomic_DNA"/>
</dbReference>
<reference evidence="3 4" key="1">
    <citation type="submission" date="2023-09" db="EMBL/GenBank/DDBJ databases">
        <title>Genomes of two closely related lineages of the louse Polyplax serrata with different host specificities.</title>
        <authorList>
            <person name="Martinu J."/>
            <person name="Tarabai H."/>
            <person name="Stefka J."/>
            <person name="Hypsa V."/>
        </authorList>
    </citation>
    <scope>NUCLEOTIDE SEQUENCE [LARGE SCALE GENOMIC DNA]</scope>
    <source>
        <strain evidence="3">98ZLc_SE</strain>
    </source>
</reference>
<keyword evidence="4" id="KW-1185">Reference proteome</keyword>
<accession>A0ABR1BHU9</accession>
<keyword evidence="1" id="KW-0175">Coiled coil</keyword>
<proteinExistence type="predicted"/>
<feature type="compositionally biased region" description="Basic and acidic residues" evidence="2">
    <location>
        <begin position="134"/>
        <end position="145"/>
    </location>
</feature>
<feature type="region of interest" description="Disordered" evidence="2">
    <location>
        <begin position="134"/>
        <end position="159"/>
    </location>
</feature>
<evidence type="ECO:0000313" key="3">
    <source>
        <dbReference type="EMBL" id="KAK6641495.1"/>
    </source>
</evidence>
<feature type="compositionally biased region" description="Polar residues" evidence="2">
    <location>
        <begin position="694"/>
        <end position="705"/>
    </location>
</feature>
<feature type="compositionally biased region" description="Basic residues" evidence="2">
    <location>
        <begin position="549"/>
        <end position="560"/>
    </location>
</feature>
<feature type="coiled-coil region" evidence="1">
    <location>
        <begin position="56"/>
        <end position="86"/>
    </location>
</feature>
<organism evidence="3 4">
    <name type="scientific">Polyplax serrata</name>
    <name type="common">Common mouse louse</name>
    <dbReference type="NCBI Taxonomy" id="468196"/>
    <lineage>
        <taxon>Eukaryota</taxon>
        <taxon>Metazoa</taxon>
        <taxon>Ecdysozoa</taxon>
        <taxon>Arthropoda</taxon>
        <taxon>Hexapoda</taxon>
        <taxon>Insecta</taxon>
        <taxon>Pterygota</taxon>
        <taxon>Neoptera</taxon>
        <taxon>Paraneoptera</taxon>
        <taxon>Psocodea</taxon>
        <taxon>Troctomorpha</taxon>
        <taxon>Phthiraptera</taxon>
        <taxon>Anoplura</taxon>
        <taxon>Polyplacidae</taxon>
        <taxon>Polyplax</taxon>
    </lineage>
</organism>
<protein>
    <submittedName>
        <fullName evidence="3">Uncharacterized protein</fullName>
    </submittedName>
</protein>